<proteinExistence type="predicted"/>
<accession>A0ACC0CNA2</accession>
<sequence>MVAISFLAILSMALSALATPRPITPDPSGAKNVGKGGHIQFIGAECKNSLDCATTACCAFVTGQNFGVCSGLGATTQAGKAGCGFGDGGAAPPAPPANNMTTTCSSSSSS</sequence>
<protein>
    <submittedName>
        <fullName evidence="1">Uncharacterized protein</fullName>
    </submittedName>
</protein>
<evidence type="ECO:0000313" key="1">
    <source>
        <dbReference type="EMBL" id="KAI6081807.1"/>
    </source>
</evidence>
<evidence type="ECO:0000313" key="2">
    <source>
        <dbReference type="Proteomes" id="UP001497680"/>
    </source>
</evidence>
<gene>
    <name evidence="1" type="ORF">F4821DRAFT_17365</name>
</gene>
<organism evidence="1 2">
    <name type="scientific">Hypoxylon rubiginosum</name>
    <dbReference type="NCBI Taxonomy" id="110542"/>
    <lineage>
        <taxon>Eukaryota</taxon>
        <taxon>Fungi</taxon>
        <taxon>Dikarya</taxon>
        <taxon>Ascomycota</taxon>
        <taxon>Pezizomycotina</taxon>
        <taxon>Sordariomycetes</taxon>
        <taxon>Xylariomycetidae</taxon>
        <taxon>Xylariales</taxon>
        <taxon>Hypoxylaceae</taxon>
        <taxon>Hypoxylon</taxon>
    </lineage>
</organism>
<name>A0ACC0CNA2_9PEZI</name>
<comment type="caution">
    <text evidence="1">The sequence shown here is derived from an EMBL/GenBank/DDBJ whole genome shotgun (WGS) entry which is preliminary data.</text>
</comment>
<dbReference type="EMBL" id="MU394385">
    <property type="protein sequence ID" value="KAI6081807.1"/>
    <property type="molecule type" value="Genomic_DNA"/>
</dbReference>
<dbReference type="Proteomes" id="UP001497680">
    <property type="component" value="Unassembled WGS sequence"/>
</dbReference>
<reference evidence="1 2" key="1">
    <citation type="journal article" date="2022" name="New Phytol.">
        <title>Ecological generalism drives hyperdiversity of secondary metabolite gene clusters in xylarialean endophytes.</title>
        <authorList>
            <person name="Franco M.E.E."/>
            <person name="Wisecaver J.H."/>
            <person name="Arnold A.E."/>
            <person name="Ju Y.M."/>
            <person name="Slot J.C."/>
            <person name="Ahrendt S."/>
            <person name="Moore L.P."/>
            <person name="Eastman K.E."/>
            <person name="Scott K."/>
            <person name="Konkel Z."/>
            <person name="Mondo S.J."/>
            <person name="Kuo A."/>
            <person name="Hayes R.D."/>
            <person name="Haridas S."/>
            <person name="Andreopoulos B."/>
            <person name="Riley R."/>
            <person name="LaButti K."/>
            <person name="Pangilinan J."/>
            <person name="Lipzen A."/>
            <person name="Amirebrahimi M."/>
            <person name="Yan J."/>
            <person name="Adam C."/>
            <person name="Keymanesh K."/>
            <person name="Ng V."/>
            <person name="Louie K."/>
            <person name="Northen T."/>
            <person name="Drula E."/>
            <person name="Henrissat B."/>
            <person name="Hsieh H.M."/>
            <person name="Youens-Clark K."/>
            <person name="Lutzoni F."/>
            <person name="Miadlikowska J."/>
            <person name="Eastwood D.C."/>
            <person name="Hamelin R.C."/>
            <person name="Grigoriev I.V."/>
            <person name="U'Ren J.M."/>
        </authorList>
    </citation>
    <scope>NUCLEOTIDE SEQUENCE [LARGE SCALE GENOMIC DNA]</scope>
    <source>
        <strain evidence="1 2">ER1909</strain>
    </source>
</reference>
<keyword evidence="2" id="KW-1185">Reference proteome</keyword>